<dbReference type="Gene3D" id="1.20.120.450">
    <property type="entry name" value="dinb family like domain"/>
    <property type="match status" value="1"/>
</dbReference>
<dbReference type="Pfam" id="PF11716">
    <property type="entry name" value="MDMPI_N"/>
    <property type="match status" value="1"/>
</dbReference>
<dbReference type="EMBL" id="CP001814">
    <property type="protein sequence ID" value="ACZ83346.1"/>
    <property type="molecule type" value="Genomic_DNA"/>
</dbReference>
<evidence type="ECO:0000313" key="3">
    <source>
        <dbReference type="EMBL" id="ACZ83346.1"/>
    </source>
</evidence>
<dbReference type="InterPro" id="IPR003033">
    <property type="entry name" value="SCP2_sterol-bd_dom"/>
</dbReference>
<evidence type="ECO:0000259" key="1">
    <source>
        <dbReference type="Pfam" id="PF02036"/>
    </source>
</evidence>
<evidence type="ECO:0000313" key="4">
    <source>
        <dbReference type="Proteomes" id="UP000002029"/>
    </source>
</evidence>
<dbReference type="GO" id="GO:0046872">
    <property type="term" value="F:metal ion binding"/>
    <property type="evidence" value="ECO:0007669"/>
    <property type="project" value="InterPro"/>
</dbReference>
<dbReference type="eggNOG" id="COG3255">
    <property type="taxonomic scope" value="Bacteria"/>
</dbReference>
<dbReference type="Pfam" id="PF02036">
    <property type="entry name" value="SCP2"/>
    <property type="match status" value="1"/>
</dbReference>
<dbReference type="OrthoDB" id="3669840at2"/>
<evidence type="ECO:0008006" key="5">
    <source>
        <dbReference type="Google" id="ProtNLM"/>
    </source>
</evidence>
<accession>D2B0T9</accession>
<dbReference type="SUPFAM" id="SSF109854">
    <property type="entry name" value="DinB/YfiT-like putative metalloenzymes"/>
    <property type="match status" value="1"/>
</dbReference>
<dbReference type="HOGENOM" id="CLU_951980_0_0_11"/>
<feature type="domain" description="Mycothiol-dependent maleylpyruvate isomerase metal-binding" evidence="2">
    <location>
        <begin position="13"/>
        <end position="153"/>
    </location>
</feature>
<dbReference type="InterPro" id="IPR024344">
    <property type="entry name" value="MDMPI_metal-binding"/>
</dbReference>
<gene>
    <name evidence="3" type="ordered locus">Sros_0314</name>
</gene>
<dbReference type="KEGG" id="sro:Sros_0314"/>
<dbReference type="InterPro" id="IPR034660">
    <property type="entry name" value="DinB/YfiT-like"/>
</dbReference>
<protein>
    <recommendedName>
        <fullName evidence="5">Mycothiol-dependent maleylpyruvate isomerase metal-binding domain-containing protein</fullName>
    </recommendedName>
</protein>
<dbReference type="SUPFAM" id="SSF55718">
    <property type="entry name" value="SCP-like"/>
    <property type="match status" value="1"/>
</dbReference>
<name>D2B0T9_STRRD</name>
<dbReference type="STRING" id="479432.Sros_0314"/>
<dbReference type="Proteomes" id="UP000002029">
    <property type="component" value="Chromosome"/>
</dbReference>
<organism evidence="3 4">
    <name type="scientific">Streptosporangium roseum (strain ATCC 12428 / DSM 43021 / JCM 3005 / KCTC 9067 / NCIMB 10171 / NRRL 2505 / NI 9100)</name>
    <dbReference type="NCBI Taxonomy" id="479432"/>
    <lineage>
        <taxon>Bacteria</taxon>
        <taxon>Bacillati</taxon>
        <taxon>Actinomycetota</taxon>
        <taxon>Actinomycetes</taxon>
        <taxon>Streptosporangiales</taxon>
        <taxon>Streptosporangiaceae</taxon>
        <taxon>Streptosporangium</taxon>
    </lineage>
</organism>
<feature type="domain" description="SCP2" evidence="1">
    <location>
        <begin position="193"/>
        <end position="262"/>
    </location>
</feature>
<proteinExistence type="predicted"/>
<dbReference type="AlphaFoldDB" id="D2B0T9"/>
<sequence>MHSRWSATRDSLRETGDRFVEMVSSSRDPRAKVTADWSVADTAAHVATIASLYASILRPDELPHPFPALEGHILAATVDTVARLNDMVLRDFTERDPQVLGRRLRADIDRILRAGEHLDPATPVTWLGGARVPAAGVLAHLINELMIHGWDIARATGAHWAMPPQDAALFFDMFLIGVLRHDIGRLLDTGEPARGRRIAVEFRSRHTVPVTLVLRDGRVSVEEPGGGTDVRLSFDPATLNLMLFGRVGKVRAALTGKVRVAGPRPWLLPAFLRAVRLPSNSYPLSRPD</sequence>
<keyword evidence="4" id="KW-1185">Reference proteome</keyword>
<evidence type="ECO:0000259" key="2">
    <source>
        <dbReference type="Pfam" id="PF11716"/>
    </source>
</evidence>
<dbReference type="InterPro" id="IPR036527">
    <property type="entry name" value="SCP2_sterol-bd_dom_sf"/>
</dbReference>
<reference evidence="3 4" key="1">
    <citation type="journal article" date="2010" name="Stand. Genomic Sci.">
        <title>Complete genome sequence of Streptosporangium roseum type strain (NI 9100).</title>
        <authorList>
            <person name="Nolan M."/>
            <person name="Sikorski J."/>
            <person name="Jando M."/>
            <person name="Lucas S."/>
            <person name="Lapidus A."/>
            <person name="Glavina Del Rio T."/>
            <person name="Chen F."/>
            <person name="Tice H."/>
            <person name="Pitluck S."/>
            <person name="Cheng J.F."/>
            <person name="Chertkov O."/>
            <person name="Sims D."/>
            <person name="Meincke L."/>
            <person name="Brettin T."/>
            <person name="Han C."/>
            <person name="Detter J.C."/>
            <person name="Bruce D."/>
            <person name="Goodwin L."/>
            <person name="Land M."/>
            <person name="Hauser L."/>
            <person name="Chang Y.J."/>
            <person name="Jeffries C.D."/>
            <person name="Ivanova N."/>
            <person name="Mavromatis K."/>
            <person name="Mikhailova N."/>
            <person name="Chen A."/>
            <person name="Palaniappan K."/>
            <person name="Chain P."/>
            <person name="Rohde M."/>
            <person name="Goker M."/>
            <person name="Bristow J."/>
            <person name="Eisen J.A."/>
            <person name="Markowitz V."/>
            <person name="Hugenholtz P."/>
            <person name="Kyrpides N.C."/>
            <person name="Klenk H.P."/>
        </authorList>
    </citation>
    <scope>NUCLEOTIDE SEQUENCE [LARGE SCALE GENOMIC DNA]</scope>
    <source>
        <strain evidence="4">ATCC 12428 / DSM 43021 / JCM 3005 / NI 9100</strain>
    </source>
</reference>